<dbReference type="InterPro" id="IPR006222">
    <property type="entry name" value="GCVT_N"/>
</dbReference>
<sequence length="399" mass="43440">MQLNCLKRFVGSRDCILRCTRLYNTMAGDLNKTALHDYHVSQGARMVEFAGWSMPVQYSNLSIIQSTLHTRQHASLFDVSHMLQCFSMQLEVSGEDAESFLESQIVADLRSLSINTGMLSVLTTESGGIIDDLITSLKHYDNRKSSVSLTPMDDRSLIAFQGPKVASLLETLGLSSLKFMSSAVGEVCGVSQCRVTRCGYTGEDGVEKLAVSDSVEWAGLGARDILRLEAGLCLYGNDISEQTTPVEAGLAWCISGRRRKEGGFLGSDVIRSQLKNKPPRRRVGLISHSGPPARGGAIIMDQEGEEVGKKNDDWKNDVEGKPESKASKAIRSAVQFVTKIAKKAASESGVLSEDQLAAVEAGADAVNNQAQADPNTSLKDRLKMGGKNRLLMHNYQQTY</sequence>
<dbReference type="InterPro" id="IPR028896">
    <property type="entry name" value="GcvT/YgfZ/DmdA"/>
</dbReference>
<dbReference type="Gene3D" id="3.30.1360.120">
    <property type="entry name" value="Probable tRNA modification gtpase trme, domain 1"/>
    <property type="match status" value="2"/>
</dbReference>
<name>A0AA35RIT3_GEOBA</name>
<accession>A0AA35RIT3</accession>
<dbReference type="PANTHER" id="PTHR43757:SF16">
    <property type="entry name" value="AMINOMETHYLTRANSFERASE, MITOCHONDRIAL"/>
    <property type="match status" value="1"/>
</dbReference>
<evidence type="ECO:0000313" key="4">
    <source>
        <dbReference type="EMBL" id="CAI8010892.1"/>
    </source>
</evidence>
<evidence type="ECO:0000256" key="1">
    <source>
        <dbReference type="ARBA" id="ARBA00011690"/>
    </source>
</evidence>
<evidence type="ECO:0000313" key="5">
    <source>
        <dbReference type="Proteomes" id="UP001174909"/>
    </source>
</evidence>
<dbReference type="Pfam" id="PF01571">
    <property type="entry name" value="GCV_T"/>
    <property type="match status" value="3"/>
</dbReference>
<reference evidence="4" key="1">
    <citation type="submission" date="2023-03" db="EMBL/GenBank/DDBJ databases">
        <authorList>
            <person name="Steffen K."/>
            <person name="Cardenas P."/>
        </authorList>
    </citation>
    <scope>NUCLEOTIDE SEQUENCE</scope>
</reference>
<protein>
    <recommendedName>
        <fullName evidence="2">Aminomethyltransferase, mitochondrial</fullName>
    </recommendedName>
</protein>
<feature type="domain" description="GCVT N-terminal" evidence="3">
    <location>
        <begin position="146"/>
        <end position="207"/>
    </location>
</feature>
<comment type="subunit">
    <text evidence="1">The glycine cleavage system is composed of four proteins: P, T, L and H.</text>
</comment>
<dbReference type="InterPro" id="IPR027266">
    <property type="entry name" value="TrmE/GcvT-like"/>
</dbReference>
<proteinExistence type="predicted"/>
<dbReference type="Gene3D" id="3.30.70.1400">
    <property type="entry name" value="Aminomethyltransferase beta-barrel domains"/>
    <property type="match status" value="1"/>
</dbReference>
<dbReference type="PANTHER" id="PTHR43757">
    <property type="entry name" value="AMINOMETHYLTRANSFERASE"/>
    <property type="match status" value="1"/>
</dbReference>
<dbReference type="Gene3D" id="4.10.1250.10">
    <property type="entry name" value="Aminomethyltransferase fragment"/>
    <property type="match status" value="1"/>
</dbReference>
<dbReference type="GO" id="GO:0005739">
    <property type="term" value="C:mitochondrion"/>
    <property type="evidence" value="ECO:0007669"/>
    <property type="project" value="TreeGrafter"/>
</dbReference>
<organism evidence="4 5">
    <name type="scientific">Geodia barretti</name>
    <name type="common">Barrett's horny sponge</name>
    <dbReference type="NCBI Taxonomy" id="519541"/>
    <lineage>
        <taxon>Eukaryota</taxon>
        <taxon>Metazoa</taxon>
        <taxon>Porifera</taxon>
        <taxon>Demospongiae</taxon>
        <taxon>Heteroscleromorpha</taxon>
        <taxon>Tetractinellida</taxon>
        <taxon>Astrophorina</taxon>
        <taxon>Geodiidae</taxon>
        <taxon>Geodia</taxon>
    </lineage>
</organism>
<dbReference type="SUPFAM" id="SSF103025">
    <property type="entry name" value="Folate-binding domain"/>
    <property type="match status" value="1"/>
</dbReference>
<feature type="domain" description="GCVT N-terminal" evidence="3">
    <location>
        <begin position="35"/>
        <end position="136"/>
    </location>
</feature>
<gene>
    <name evidence="4" type="ORF">GBAR_LOCUS7114</name>
</gene>
<comment type="caution">
    <text evidence="4">The sequence shown here is derived from an EMBL/GenBank/DDBJ whole genome shotgun (WGS) entry which is preliminary data.</text>
</comment>
<dbReference type="Proteomes" id="UP001174909">
    <property type="component" value="Unassembled WGS sequence"/>
</dbReference>
<dbReference type="EMBL" id="CASHTH010001072">
    <property type="protein sequence ID" value="CAI8010892.1"/>
    <property type="molecule type" value="Genomic_DNA"/>
</dbReference>
<keyword evidence="5" id="KW-1185">Reference proteome</keyword>
<feature type="domain" description="GCVT N-terminal" evidence="3">
    <location>
        <begin position="215"/>
        <end position="255"/>
    </location>
</feature>
<evidence type="ECO:0000256" key="2">
    <source>
        <dbReference type="ARBA" id="ARBA00015825"/>
    </source>
</evidence>
<dbReference type="AlphaFoldDB" id="A0AA35RIT3"/>
<evidence type="ECO:0000259" key="3">
    <source>
        <dbReference type="Pfam" id="PF01571"/>
    </source>
</evidence>